<accession>Q09JJ6</accession>
<keyword evidence="4" id="KW-0646">Protease inhibitor</keyword>
<dbReference type="EMBL" id="DQ886850">
    <property type="protein sequence ID" value="ABI52767.1"/>
    <property type="molecule type" value="mRNA"/>
</dbReference>
<evidence type="ECO:0000256" key="2">
    <source>
        <dbReference type="ARBA" id="ARBA00009500"/>
    </source>
</evidence>
<dbReference type="InterPro" id="IPR023796">
    <property type="entry name" value="Serpin_dom"/>
</dbReference>
<proteinExistence type="evidence at transcript level"/>
<evidence type="ECO:0000313" key="9">
    <source>
        <dbReference type="EMBL" id="ABI52767.1"/>
    </source>
</evidence>
<dbReference type="InterPro" id="IPR042178">
    <property type="entry name" value="Serpin_sf_1"/>
</dbReference>
<feature type="domain" description="Serpin" evidence="8">
    <location>
        <begin position="1"/>
        <end position="254"/>
    </location>
</feature>
<dbReference type="PANTHER" id="PTHR11461:SF211">
    <property type="entry name" value="GH10112P-RELATED"/>
    <property type="match status" value="1"/>
</dbReference>
<evidence type="ECO:0000256" key="4">
    <source>
        <dbReference type="ARBA" id="ARBA00022690"/>
    </source>
</evidence>
<dbReference type="PANTHER" id="PTHR11461">
    <property type="entry name" value="SERINE PROTEASE INHIBITOR, SERPIN"/>
    <property type="match status" value="1"/>
</dbReference>
<organism evidence="9">
    <name type="scientific">Argas monolakensis</name>
    <name type="common">Mono lake bird tick</name>
    <dbReference type="NCBI Taxonomy" id="34602"/>
    <lineage>
        <taxon>Eukaryota</taxon>
        <taxon>Metazoa</taxon>
        <taxon>Ecdysozoa</taxon>
        <taxon>Arthropoda</taxon>
        <taxon>Chelicerata</taxon>
        <taxon>Arachnida</taxon>
        <taxon>Acari</taxon>
        <taxon>Parasitiformes</taxon>
        <taxon>Ixodida</taxon>
        <taxon>Ixodoidea</taxon>
        <taxon>Argasidae</taxon>
        <taxon>Argasinae</taxon>
        <taxon>Argas</taxon>
    </lineage>
</organism>
<dbReference type="GO" id="GO:0005615">
    <property type="term" value="C:extracellular space"/>
    <property type="evidence" value="ECO:0007669"/>
    <property type="project" value="InterPro"/>
</dbReference>
<keyword evidence="5" id="KW-0722">Serine protease inhibitor</keyword>
<evidence type="ECO:0000256" key="6">
    <source>
        <dbReference type="ARBA" id="ARBA00023180"/>
    </source>
</evidence>
<dbReference type="SUPFAM" id="SSF56574">
    <property type="entry name" value="Serpins"/>
    <property type="match status" value="1"/>
</dbReference>
<evidence type="ECO:0000256" key="1">
    <source>
        <dbReference type="ARBA" id="ARBA00004613"/>
    </source>
</evidence>
<dbReference type="AlphaFoldDB" id="Q09JJ6"/>
<evidence type="ECO:0000259" key="8">
    <source>
        <dbReference type="SMART" id="SM00093"/>
    </source>
</evidence>
<keyword evidence="6" id="KW-0325">Glycoprotein</keyword>
<dbReference type="GO" id="GO:0004867">
    <property type="term" value="F:serine-type endopeptidase inhibitor activity"/>
    <property type="evidence" value="ECO:0007669"/>
    <property type="project" value="UniProtKB-KW"/>
</dbReference>
<reference evidence="9" key="1">
    <citation type="journal article" date="2008" name="Insect Biochem. Mol. Biol.">
        <title>Comparative sialomics between hard and soft ticks: implications for the evolution of blood-feeding behavior.</title>
        <authorList>
            <person name="Mans B.J."/>
            <person name="Andersen J.F."/>
            <person name="Francischetti I.M."/>
            <person name="Valenzuela J.G."/>
            <person name="Schwan T.G."/>
            <person name="Pham V.M."/>
            <person name="Garfield M.K."/>
            <person name="Hammer C.H."/>
            <person name="Ribeiro J.M."/>
        </authorList>
    </citation>
    <scope>NUCLEOTIDE SEQUENCE</scope>
    <source>
        <strain evidence="9">AM-385</strain>
        <tissue evidence="9">Adult salivary gland</tissue>
    </source>
</reference>
<evidence type="ECO:0000256" key="7">
    <source>
        <dbReference type="RuleBase" id="RU000411"/>
    </source>
</evidence>
<dbReference type="Gene3D" id="3.30.497.10">
    <property type="entry name" value="Antithrombin, subunit I, domain 2"/>
    <property type="match status" value="1"/>
</dbReference>
<dbReference type="InterPro" id="IPR042185">
    <property type="entry name" value="Serpin_sf_2"/>
</dbReference>
<dbReference type="InterPro" id="IPR036186">
    <property type="entry name" value="Serpin_sf"/>
</dbReference>
<dbReference type="Pfam" id="PF00079">
    <property type="entry name" value="Serpin"/>
    <property type="match status" value="1"/>
</dbReference>
<sequence length="268" mass="29156">MSSSERTIVATDFVDRAAIDAWAKDASKGLISRAIEGPLDPDTQLILMNAVYFKGFWKKPFSVRSTFKGTFLNHGTEPHLTDIMYMRAEFPVKSLPAIDAQAILLPYQGDDAAMMVVLPGTPTGVDALLQALSVTDLLRSLNTFENISVDLFLPKLEMEGSYMLKQGLRSLGVRRIFEKGHAELSGIGPLLALSDVAHRAKVKVDERGTEAVALTTLPFVTYSSYPTFSAVHPFLFFIVHRSTGTVLFAGKSGPHIAGCVTQNCSAAM</sequence>
<name>Q09JJ6_ARGMO</name>
<comment type="subcellular location">
    <subcellularLocation>
        <location evidence="1">Secreted</location>
    </subcellularLocation>
</comment>
<protein>
    <submittedName>
        <fullName evidence="9">Serpin</fullName>
    </submittedName>
</protein>
<keyword evidence="3" id="KW-0964">Secreted</keyword>
<evidence type="ECO:0000256" key="3">
    <source>
        <dbReference type="ARBA" id="ARBA00022525"/>
    </source>
</evidence>
<dbReference type="SMART" id="SM00093">
    <property type="entry name" value="SERPIN"/>
    <property type="match status" value="1"/>
</dbReference>
<evidence type="ECO:0000256" key="5">
    <source>
        <dbReference type="ARBA" id="ARBA00022900"/>
    </source>
</evidence>
<dbReference type="InterPro" id="IPR000215">
    <property type="entry name" value="Serpin_fam"/>
</dbReference>
<dbReference type="Gene3D" id="2.30.39.10">
    <property type="entry name" value="Alpha-1-antitrypsin, domain 1"/>
    <property type="match status" value="1"/>
</dbReference>
<comment type="similarity">
    <text evidence="2 7">Belongs to the serpin family.</text>
</comment>